<dbReference type="Gene3D" id="3.30.70.2450">
    <property type="match status" value="1"/>
</dbReference>
<dbReference type="PANTHER" id="PTHR43476">
    <property type="entry name" value="3-(3-HYDROXY-PHENYL)PROPIONATE/3-HYDROXYCINNAMIC ACID HYDROXYLASE"/>
    <property type="match status" value="1"/>
</dbReference>
<evidence type="ECO:0000256" key="1">
    <source>
        <dbReference type="ARBA" id="ARBA00023002"/>
    </source>
</evidence>
<feature type="domain" description="FAD-binding" evidence="3">
    <location>
        <begin position="15"/>
        <end position="328"/>
    </location>
</feature>
<name>A0ABV9S2Q4_9PSEU</name>
<reference evidence="5" key="1">
    <citation type="journal article" date="2019" name="Int. J. Syst. Evol. Microbiol.">
        <title>The Global Catalogue of Microorganisms (GCM) 10K type strain sequencing project: providing services to taxonomists for standard genome sequencing and annotation.</title>
        <authorList>
            <consortium name="The Broad Institute Genomics Platform"/>
            <consortium name="The Broad Institute Genome Sequencing Center for Infectious Disease"/>
            <person name="Wu L."/>
            <person name="Ma J."/>
        </authorList>
    </citation>
    <scope>NUCLEOTIDE SEQUENCE [LARGE SCALE GENOMIC DNA]</scope>
    <source>
        <strain evidence="5">ZS-22-S1</strain>
    </source>
</reference>
<evidence type="ECO:0000259" key="3">
    <source>
        <dbReference type="Pfam" id="PF01494"/>
    </source>
</evidence>
<proteinExistence type="predicted"/>
<evidence type="ECO:0000313" key="4">
    <source>
        <dbReference type="EMBL" id="MFC4855920.1"/>
    </source>
</evidence>
<accession>A0ABV9S2Q4</accession>
<dbReference type="Proteomes" id="UP001595859">
    <property type="component" value="Unassembled WGS sequence"/>
</dbReference>
<evidence type="ECO:0000256" key="2">
    <source>
        <dbReference type="ARBA" id="ARBA00023027"/>
    </source>
</evidence>
<dbReference type="SUPFAM" id="SSF51905">
    <property type="entry name" value="FAD/NAD(P)-binding domain"/>
    <property type="match status" value="1"/>
</dbReference>
<dbReference type="InterPro" id="IPR002938">
    <property type="entry name" value="FAD-bd"/>
</dbReference>
<keyword evidence="5" id="KW-1185">Reference proteome</keyword>
<dbReference type="RefSeq" id="WP_378057888.1">
    <property type="nucleotide sequence ID" value="NZ_JBHSIS010000009.1"/>
</dbReference>
<dbReference type="Pfam" id="PF01494">
    <property type="entry name" value="FAD_binding_3"/>
    <property type="match status" value="1"/>
</dbReference>
<dbReference type="EMBL" id="JBHSIS010000009">
    <property type="protein sequence ID" value="MFC4855920.1"/>
    <property type="molecule type" value="Genomic_DNA"/>
</dbReference>
<dbReference type="InterPro" id="IPR036188">
    <property type="entry name" value="FAD/NAD-bd_sf"/>
</dbReference>
<gene>
    <name evidence="4" type="ORF">ACFPCV_20605</name>
</gene>
<dbReference type="PRINTS" id="PR00420">
    <property type="entry name" value="RNGMNOXGNASE"/>
</dbReference>
<dbReference type="InterPro" id="IPR050631">
    <property type="entry name" value="PheA/TfdB_FAD_monoxygenase"/>
</dbReference>
<protein>
    <submittedName>
        <fullName evidence="4">FAD-dependent oxidoreductase</fullName>
    </submittedName>
</protein>
<organism evidence="4 5">
    <name type="scientific">Actinophytocola glycyrrhizae</name>
    <dbReference type="NCBI Taxonomy" id="2044873"/>
    <lineage>
        <taxon>Bacteria</taxon>
        <taxon>Bacillati</taxon>
        <taxon>Actinomycetota</taxon>
        <taxon>Actinomycetes</taxon>
        <taxon>Pseudonocardiales</taxon>
        <taxon>Pseudonocardiaceae</taxon>
    </lineage>
</organism>
<keyword evidence="1" id="KW-0560">Oxidoreductase</keyword>
<keyword evidence="2" id="KW-0520">NAD</keyword>
<comment type="caution">
    <text evidence="4">The sequence shown here is derived from an EMBL/GenBank/DDBJ whole genome shotgun (WGS) entry which is preliminary data.</text>
</comment>
<dbReference type="Gene3D" id="3.50.50.60">
    <property type="entry name" value="FAD/NAD(P)-binding domain"/>
    <property type="match status" value="1"/>
</dbReference>
<evidence type="ECO:0000313" key="5">
    <source>
        <dbReference type="Proteomes" id="UP001595859"/>
    </source>
</evidence>
<dbReference type="PANTHER" id="PTHR43476:SF4">
    <property type="entry name" value="BLR0106 PROTEIN"/>
    <property type="match status" value="1"/>
</dbReference>
<sequence length="412" mass="44158">MTGAVAGRQQDRHAALVVGAGPVGMAAALALRALGRPVTVLEAGAADRLRPGSRAIFVHGVTLGVLDRSCPGIATTLAAHGVLWHTKRTFYEGREVFSRNYPPPEPGVLPHFTSLPQVDTERYLLQACKEAGVEFAWNSAVTGVASTPDGVVLTTAAGARWTADYVIAADGASSSVRKAIGTTMDGNRSEGWYIVVDTDEDPADPLPVERIFHYGHPAVDGRNVLLVPFAGGWRVDLQLHDTDDPDELRQGEGLRDWMRAVMPAAYAERVTWASSYQFLQVVADDFADPHRRVLLVGEAAHLFAPFGARGLNSGVPDADAAATAVHLALSTPVRSRAVAAVEDFAISRRRAALFNRDAAGVSLEHLRPDDEVLARQRAAAEGSAADEKLGHWLDIAPYGPREAPPANTIYRY</sequence>